<dbReference type="GO" id="GO:0008474">
    <property type="term" value="F:palmitoyl-(protein) hydrolase activity"/>
    <property type="evidence" value="ECO:0007669"/>
    <property type="project" value="UniProtKB-EC"/>
</dbReference>
<dbReference type="Proteomes" id="UP000078419">
    <property type="component" value="Unassembled WGS sequence"/>
</dbReference>
<comment type="catalytic activity">
    <reaction evidence="10">
        <text>S-hexadecanoyl-L-cysteinyl-[protein] + H2O = L-cysteinyl-[protein] + hexadecanoate + H(+)</text>
        <dbReference type="Rhea" id="RHEA:19233"/>
        <dbReference type="Rhea" id="RHEA-COMP:10131"/>
        <dbReference type="Rhea" id="RHEA-COMP:11032"/>
        <dbReference type="ChEBI" id="CHEBI:7896"/>
        <dbReference type="ChEBI" id="CHEBI:15377"/>
        <dbReference type="ChEBI" id="CHEBI:15378"/>
        <dbReference type="ChEBI" id="CHEBI:29950"/>
        <dbReference type="ChEBI" id="CHEBI:74151"/>
        <dbReference type="EC" id="3.1.2.22"/>
    </reaction>
    <physiologicalReaction direction="left-to-right" evidence="10">
        <dbReference type="Rhea" id="RHEA:19234"/>
    </physiologicalReaction>
</comment>
<dbReference type="InterPro" id="IPR029058">
    <property type="entry name" value="AB_hydrolase_fold"/>
</dbReference>
<dbReference type="Pfam" id="PF00561">
    <property type="entry name" value="Abhydrolase_1"/>
    <property type="match status" value="1"/>
</dbReference>
<name>A0AA45USI2_ANAPH</name>
<dbReference type="GO" id="GO:0004553">
    <property type="term" value="F:hydrolase activity, hydrolyzing O-glycosyl compounds"/>
    <property type="evidence" value="ECO:0007669"/>
    <property type="project" value="TreeGrafter"/>
</dbReference>
<comment type="catalytic activity">
    <reaction evidence="11">
        <text>mycophenolic acid O-acyl-beta-D-glucuronide + H2O = mycophenolate + D-glucuronate + H(+)</text>
        <dbReference type="Rhea" id="RHEA:34179"/>
        <dbReference type="ChEBI" id="CHEBI:15377"/>
        <dbReference type="ChEBI" id="CHEBI:15378"/>
        <dbReference type="ChEBI" id="CHEBI:58720"/>
        <dbReference type="ChEBI" id="CHEBI:62932"/>
        <dbReference type="ChEBI" id="CHEBI:66982"/>
        <dbReference type="EC" id="3.1.1.93"/>
    </reaction>
    <physiologicalReaction direction="left-to-right" evidence="11">
        <dbReference type="Rhea" id="RHEA:34180"/>
    </physiologicalReaction>
</comment>
<keyword evidence="2 13" id="KW-0378">Hydrolase</keyword>
<evidence type="ECO:0000256" key="5">
    <source>
        <dbReference type="ARBA" id="ARBA00039314"/>
    </source>
</evidence>
<evidence type="ECO:0000256" key="3">
    <source>
        <dbReference type="ARBA" id="ARBA00022946"/>
    </source>
</evidence>
<comment type="function">
    <text evidence="9">Acts as an acyl-protein thioesterase that hydrolyzes fatty acids from acylated residues in proteins. Regulates the mitochondrial S-depalmitoylation of the nucleophilic active site residue of peroxiredoxin-5/PRDX5, a key antioxidant protein, therefore modulating mitochondrial antioxidant ability. Also catalyzes the deglucuronidation of mycophenolic acid acyl-glucuronide, an active metabolite of the immunosuppressant drug mycophenolate.</text>
</comment>
<dbReference type="EMBL" id="FLLR01000005">
    <property type="protein sequence ID" value="SBO13890.1"/>
    <property type="molecule type" value="Genomic_DNA"/>
</dbReference>
<evidence type="ECO:0000256" key="11">
    <source>
        <dbReference type="ARBA" id="ARBA00047972"/>
    </source>
</evidence>
<protein>
    <recommendedName>
        <fullName evidence="5">Palmitoyl-protein thioesterase ABHD10, mitochondrial</fullName>
        <ecNumber evidence="4">3.1.1.93</ecNumber>
        <ecNumber evidence="1">3.1.2.22</ecNumber>
    </recommendedName>
    <alternativeName>
        <fullName evidence="7">Acyl-protein thioesterase ABHD10</fullName>
    </alternativeName>
    <alternativeName>
        <fullName evidence="8">Alpha/beta hydrolase domain-containing protein 10</fullName>
    </alternativeName>
    <alternativeName>
        <fullName evidence="6">Mycophenolic acid acyl-glucuronide esterase, mitochondrial</fullName>
    </alternativeName>
</protein>
<dbReference type="Gene3D" id="3.40.50.1820">
    <property type="entry name" value="alpha/beta hydrolase"/>
    <property type="match status" value="1"/>
</dbReference>
<evidence type="ECO:0000256" key="1">
    <source>
        <dbReference type="ARBA" id="ARBA00012423"/>
    </source>
</evidence>
<dbReference type="PRINTS" id="PR00111">
    <property type="entry name" value="ABHYDROLASE"/>
</dbReference>
<reference evidence="14" key="1">
    <citation type="submission" date="2016-03" db="EMBL/GenBank/DDBJ databases">
        <authorList>
            <person name="Loux Valentin"/>
        </authorList>
    </citation>
    <scope>NUCLEOTIDE SEQUENCE [LARGE SCALE GENOMIC DNA]</scope>
    <source>
        <strain evidence="14">C1</strain>
    </source>
</reference>
<dbReference type="AlphaFoldDB" id="A0AA45USI2"/>
<evidence type="ECO:0000313" key="13">
    <source>
        <dbReference type="EMBL" id="SBO13890.1"/>
    </source>
</evidence>
<keyword evidence="3" id="KW-0809">Transit peptide</keyword>
<accession>A0AA45USI2</accession>
<dbReference type="EC" id="3.1.2.22" evidence="1"/>
<gene>
    <name evidence="13" type="primary">rutD_1</name>
    <name evidence="13" type="ORF">ANAPC1_00228</name>
</gene>
<evidence type="ECO:0000256" key="4">
    <source>
        <dbReference type="ARBA" id="ARBA00039132"/>
    </source>
</evidence>
<evidence type="ECO:0000256" key="9">
    <source>
        <dbReference type="ARBA" id="ARBA00046047"/>
    </source>
</evidence>
<dbReference type="InterPro" id="IPR052382">
    <property type="entry name" value="ABHD10_acyl-thioesterase"/>
</dbReference>
<evidence type="ECO:0000256" key="2">
    <source>
        <dbReference type="ARBA" id="ARBA00022801"/>
    </source>
</evidence>
<dbReference type="InterPro" id="IPR000073">
    <property type="entry name" value="AB_hydrolase_1"/>
</dbReference>
<proteinExistence type="predicted"/>
<comment type="caution">
    <text evidence="13">The sequence shown here is derived from an EMBL/GenBank/DDBJ whole genome shotgun (WGS) entry which is preliminary data.</text>
</comment>
<evidence type="ECO:0000256" key="7">
    <source>
        <dbReference type="ARBA" id="ARBA00042645"/>
    </source>
</evidence>
<feature type="domain" description="AB hydrolase-1" evidence="12">
    <location>
        <begin position="41"/>
        <end position="149"/>
    </location>
</feature>
<evidence type="ECO:0000256" key="8">
    <source>
        <dbReference type="ARBA" id="ARBA00042704"/>
    </source>
</evidence>
<evidence type="ECO:0000313" key="14">
    <source>
        <dbReference type="Proteomes" id="UP000078419"/>
    </source>
</evidence>
<dbReference type="PANTHER" id="PTHR16138">
    <property type="entry name" value="MYCOPHENOLIC ACID ACYL-GLUCURONIDE ESTERASE, MITOCHONDRIAL"/>
    <property type="match status" value="1"/>
</dbReference>
<evidence type="ECO:0000259" key="12">
    <source>
        <dbReference type="Pfam" id="PF00561"/>
    </source>
</evidence>
<dbReference type="SUPFAM" id="SSF53474">
    <property type="entry name" value="alpha/beta-Hydrolases"/>
    <property type="match status" value="1"/>
</dbReference>
<dbReference type="PANTHER" id="PTHR16138:SF7">
    <property type="entry name" value="PALMITOYL-PROTEIN THIOESTERASE ABHD10, MITOCHONDRIAL"/>
    <property type="match status" value="1"/>
</dbReference>
<evidence type="ECO:0000256" key="6">
    <source>
        <dbReference type="ARBA" id="ARBA00041520"/>
    </source>
</evidence>
<dbReference type="EC" id="3.1.1.93" evidence="4"/>
<dbReference type="GO" id="GO:0102390">
    <property type="term" value="F:mycophenolic acid acyl-glucuronide esterase activity"/>
    <property type="evidence" value="ECO:0007669"/>
    <property type="project" value="UniProtKB-EC"/>
</dbReference>
<sequence length="265" mass="29227">MAIYWAYIRLLGNMHTEKILRLDDSSYIAYKQLDFGGKVSVLFLGGFMSNMQSTKATAIFDYCMSHKINCTVFDYFGHGNSSADFKDCTLSCWKQCCDHVVELLTETPLVLVGSSMGGWLALLTALSFPERVKGLVGLASAPDFTETIDMSEEEKAHLASAGYVELRSKEDCSHIITQKLLLDGKNHLLLNKPEIPLDCPIVLIHGMADLLVPYQTSVAIAEKVRSHDVEVHLIKDGDHGLHDSKALPIVLGYISKMVSSVEASL</sequence>
<dbReference type="RefSeq" id="WP_231106678.1">
    <property type="nucleotide sequence ID" value="NZ_FLLR01000005.1"/>
</dbReference>
<evidence type="ECO:0000256" key="10">
    <source>
        <dbReference type="ARBA" id="ARBA00047409"/>
    </source>
</evidence>
<organism evidence="13 14">
    <name type="scientific">Anaplasma phagocytophilum</name>
    <name type="common">Ehrlichia phagocytophila</name>
    <dbReference type="NCBI Taxonomy" id="948"/>
    <lineage>
        <taxon>Bacteria</taxon>
        <taxon>Pseudomonadati</taxon>
        <taxon>Pseudomonadota</taxon>
        <taxon>Alphaproteobacteria</taxon>
        <taxon>Rickettsiales</taxon>
        <taxon>Anaplasmataceae</taxon>
        <taxon>Anaplasma</taxon>
        <taxon>phagocytophilum group</taxon>
    </lineage>
</organism>